<feature type="domain" description="Glycoside hydrolase family 31 TIM barrel" evidence="4">
    <location>
        <begin position="231"/>
        <end position="307"/>
    </location>
</feature>
<dbReference type="SUPFAM" id="SSF51445">
    <property type="entry name" value="(Trans)glycosidases"/>
    <property type="match status" value="1"/>
</dbReference>
<dbReference type="InterPro" id="IPR017853">
    <property type="entry name" value="GH"/>
</dbReference>
<proteinExistence type="inferred from homology"/>
<evidence type="ECO:0000256" key="3">
    <source>
        <dbReference type="RuleBase" id="RU361185"/>
    </source>
</evidence>
<sequence>MTEDKHGMNVYMEKVRPSGYPGDFEVARMDFKYLSDDALQIKIYDAEHKRFEPIQPEITIVSKPLSQKKYRVQVDGSLIGFKVIRNSDNVTIVNTQDIGGLILSDKFLQLSATTNEPYIWVNLYGTQPFYLAVEHDGKSHGMLLLNSNAMDVVLQPTPGITYRTTGGILNFFVFLGPSPKDVVAQYTELVGRPFMPPYWSLGFHLCRFNYNTVNATRSVWKANRDAGIPFVNPGVGASEKPGTYPPYDRGVEMDIFIKNSTNQILIGQVWNTGQTVYPDFTHPNSSSYWLEMMANFHKHVPYDGAWIVSTTSFCLLIL</sequence>
<dbReference type="Proteomes" id="UP000814243">
    <property type="component" value="Unassembled WGS sequence"/>
</dbReference>
<dbReference type="CDD" id="cd14752">
    <property type="entry name" value="GH31_N"/>
    <property type="match status" value="1"/>
</dbReference>
<protein>
    <recommendedName>
        <fullName evidence="4">Glycoside hydrolase family 31 TIM barrel domain-containing protein</fullName>
    </recommendedName>
</protein>
<dbReference type="EMBL" id="JACEFF010000870">
    <property type="protein sequence ID" value="KAH9629331.1"/>
    <property type="molecule type" value="Genomic_DNA"/>
</dbReference>
<evidence type="ECO:0000313" key="5">
    <source>
        <dbReference type="EMBL" id="KAH9629331.1"/>
    </source>
</evidence>
<dbReference type="InterPro" id="IPR000322">
    <property type="entry name" value="Glyco_hydro_31_TIM"/>
</dbReference>
<feature type="domain" description="Glycoside hydrolase family 31 TIM barrel" evidence="4">
    <location>
        <begin position="193"/>
        <end position="230"/>
    </location>
</feature>
<dbReference type="Gene3D" id="3.20.20.80">
    <property type="entry name" value="Glycosidases"/>
    <property type="match status" value="2"/>
</dbReference>
<name>A0A922M3Y7_SPOEX</name>
<keyword evidence="3" id="KW-0378">Hydrolase</keyword>
<dbReference type="GO" id="GO:0004558">
    <property type="term" value="F:alpha-1,4-glucosidase activity"/>
    <property type="evidence" value="ECO:0007669"/>
    <property type="project" value="TreeGrafter"/>
</dbReference>
<evidence type="ECO:0000259" key="4">
    <source>
        <dbReference type="Pfam" id="PF01055"/>
    </source>
</evidence>
<dbReference type="Pfam" id="PF01055">
    <property type="entry name" value="Glyco_hydro_31_2nd"/>
    <property type="match status" value="2"/>
</dbReference>
<evidence type="ECO:0000256" key="2">
    <source>
        <dbReference type="ARBA" id="ARBA00023180"/>
    </source>
</evidence>
<keyword evidence="2" id="KW-0325">Glycoprotein</keyword>
<dbReference type="InterPro" id="IPR011013">
    <property type="entry name" value="Gal_mutarotase_sf_dom"/>
</dbReference>
<comment type="similarity">
    <text evidence="1 3">Belongs to the glycosyl hydrolase 31 family.</text>
</comment>
<dbReference type="PANTHER" id="PTHR22762">
    <property type="entry name" value="ALPHA-GLUCOSIDASE"/>
    <property type="match status" value="1"/>
</dbReference>
<gene>
    <name evidence="5" type="ORF">HF086_017706</name>
</gene>
<dbReference type="Gene3D" id="2.60.40.1760">
    <property type="entry name" value="glycosyl hydrolase (family 31)"/>
    <property type="match status" value="2"/>
</dbReference>
<keyword evidence="3" id="KW-0326">Glycosidase</keyword>
<evidence type="ECO:0000256" key="1">
    <source>
        <dbReference type="ARBA" id="ARBA00007806"/>
    </source>
</evidence>
<evidence type="ECO:0000313" key="6">
    <source>
        <dbReference type="Proteomes" id="UP000814243"/>
    </source>
</evidence>
<dbReference type="SUPFAM" id="SSF74650">
    <property type="entry name" value="Galactose mutarotase-like"/>
    <property type="match status" value="1"/>
</dbReference>
<organism evidence="5 6">
    <name type="scientific">Spodoptera exigua</name>
    <name type="common">Beet armyworm</name>
    <name type="synonym">Noctua fulgens</name>
    <dbReference type="NCBI Taxonomy" id="7107"/>
    <lineage>
        <taxon>Eukaryota</taxon>
        <taxon>Metazoa</taxon>
        <taxon>Ecdysozoa</taxon>
        <taxon>Arthropoda</taxon>
        <taxon>Hexapoda</taxon>
        <taxon>Insecta</taxon>
        <taxon>Pterygota</taxon>
        <taxon>Neoptera</taxon>
        <taxon>Endopterygota</taxon>
        <taxon>Lepidoptera</taxon>
        <taxon>Glossata</taxon>
        <taxon>Ditrysia</taxon>
        <taxon>Noctuoidea</taxon>
        <taxon>Noctuidae</taxon>
        <taxon>Amphipyrinae</taxon>
        <taxon>Spodoptera</taxon>
    </lineage>
</organism>
<reference evidence="5" key="1">
    <citation type="journal article" date="2021" name="G3 (Bethesda)">
        <title>Genome and transcriptome analysis of the beet armyworm Spodoptera exigua reveals targets for pest control. .</title>
        <authorList>
            <person name="Simon S."/>
            <person name="Breeschoten T."/>
            <person name="Jansen H.J."/>
            <person name="Dirks R.P."/>
            <person name="Schranz M.E."/>
            <person name="Ros V.I.D."/>
        </authorList>
    </citation>
    <scope>NUCLEOTIDE SEQUENCE</scope>
    <source>
        <strain evidence="5">TB_SE_WUR_2020</strain>
    </source>
</reference>
<dbReference type="PANTHER" id="PTHR22762:SF133">
    <property type="entry name" value="P-TYPE DOMAIN-CONTAINING PROTEIN"/>
    <property type="match status" value="1"/>
</dbReference>
<dbReference type="GO" id="GO:0005975">
    <property type="term" value="P:carbohydrate metabolic process"/>
    <property type="evidence" value="ECO:0007669"/>
    <property type="project" value="InterPro"/>
</dbReference>
<accession>A0A922M3Y7</accession>
<dbReference type="AlphaFoldDB" id="A0A922M3Y7"/>
<comment type="caution">
    <text evidence="5">The sequence shown here is derived from an EMBL/GenBank/DDBJ whole genome shotgun (WGS) entry which is preliminary data.</text>
</comment>
<dbReference type="GO" id="GO:0030246">
    <property type="term" value="F:carbohydrate binding"/>
    <property type="evidence" value="ECO:0007669"/>
    <property type="project" value="InterPro"/>
</dbReference>